<dbReference type="Proteomes" id="UP000002173">
    <property type="component" value="Unassembled WGS sequence"/>
</dbReference>
<keyword evidence="3" id="KW-1185">Reference proteome</keyword>
<dbReference type="Gene3D" id="3.40.50.1910">
    <property type="match status" value="1"/>
</dbReference>
<dbReference type="InterPro" id="IPR027482">
    <property type="entry name" value="Sec1-like_dom2"/>
</dbReference>
<dbReference type="KEGG" id="bbo:BBOV_I002210"/>
<proteinExistence type="inferred from homology"/>
<dbReference type="GO" id="GO:0016192">
    <property type="term" value="P:vesicle-mediated transport"/>
    <property type="evidence" value="ECO:0007669"/>
    <property type="project" value="InterPro"/>
</dbReference>
<organism evidence="2 3">
    <name type="scientific">Babesia bovis</name>
    <dbReference type="NCBI Taxonomy" id="5865"/>
    <lineage>
        <taxon>Eukaryota</taxon>
        <taxon>Sar</taxon>
        <taxon>Alveolata</taxon>
        <taxon>Apicomplexa</taxon>
        <taxon>Aconoidasida</taxon>
        <taxon>Piroplasmida</taxon>
        <taxon>Babesiidae</taxon>
        <taxon>Babesia</taxon>
    </lineage>
</organism>
<dbReference type="EMBL" id="AAXT01000005">
    <property type="protein sequence ID" value="EDO05303.1"/>
    <property type="molecule type" value="Genomic_DNA"/>
</dbReference>
<reference evidence="3" key="3">
    <citation type="journal article" date="2021" name="Int. J. Parasitol.">
        <title>Comparative analysis of gene expression between Babesia bovis blood stages and kinetes allowed by improved genome annotation.</title>
        <authorList>
            <person name="Ueti M.W."/>
            <person name="Johnson W.C."/>
            <person name="Kappmeyer L.S."/>
            <person name="Herndon D.R."/>
            <person name="Mousel M.R."/>
            <person name="Reif K.E."/>
            <person name="Taus N.S."/>
            <person name="Ifeonu O.O."/>
            <person name="Silva J.C."/>
            <person name="Suarez C.E."/>
            <person name="Brayton K.A."/>
        </authorList>
    </citation>
    <scope>NUCLEOTIDE SEQUENCE [LARGE SCALE GENOMIC DNA]</scope>
</reference>
<dbReference type="Pfam" id="PF00995">
    <property type="entry name" value="Sec1"/>
    <property type="match status" value="1"/>
</dbReference>
<reference evidence="2 3" key="1">
    <citation type="journal article" date="2007" name="PLoS Pathog.">
        <title>Genome sequence of Babesia bovis and comparative analysis of apicomplexan hemoprotozoa.</title>
        <authorList>
            <person name="Brayton K.A."/>
            <person name="Lau A.O.T."/>
            <person name="Herndon D.R."/>
            <person name="Hannick L."/>
            <person name="Kappmeyer L.S."/>
            <person name="Berens S.J."/>
            <person name="Bidwell S.L."/>
            <person name="Brown W.C."/>
            <person name="Crabtree J."/>
            <person name="Fadrosh D."/>
            <person name="Feldblum T."/>
            <person name="Forberger H.A."/>
            <person name="Haas B.J."/>
            <person name="Howell J.M."/>
            <person name="Khouri H."/>
            <person name="Koo H."/>
            <person name="Mann D.J."/>
            <person name="Norimine J."/>
            <person name="Paulsen I.T."/>
            <person name="Radune D."/>
            <person name="Ren Q."/>
            <person name="Smith R.K. Jr."/>
            <person name="Suarez C.E."/>
            <person name="White O."/>
            <person name="Wortman J.R."/>
            <person name="Knowles D.P. Jr."/>
            <person name="McElwain T.F."/>
            <person name="Nene V.M."/>
        </authorList>
    </citation>
    <scope>NUCLEOTIDE SEQUENCE [LARGE SCALE GENOMIC DNA]</scope>
    <source>
        <strain evidence="2">T2Bo</strain>
    </source>
</reference>
<dbReference type="STRING" id="5865.A7AW75"/>
<protein>
    <submittedName>
        <fullName evidence="2">Syntaxin binding protein, putative</fullName>
    </submittedName>
</protein>
<dbReference type="InterPro" id="IPR043127">
    <property type="entry name" value="Sec-1-like_dom3a"/>
</dbReference>
<accession>A7AW75</accession>
<dbReference type="InterPro" id="IPR043154">
    <property type="entry name" value="Sec-1-like_dom1"/>
</dbReference>
<dbReference type="InterPro" id="IPR001619">
    <property type="entry name" value="Sec1-like"/>
</dbReference>
<dbReference type="Gene3D" id="1.25.40.60">
    <property type="match status" value="1"/>
</dbReference>
<dbReference type="Gene3D" id="3.90.830.10">
    <property type="entry name" value="Syntaxin Binding Protein 1, Chain A, domain 2"/>
    <property type="match status" value="1"/>
</dbReference>
<dbReference type="VEuPathDB" id="PiroplasmaDB:BBOV_I002210"/>
<sequence>MSLKVKAKERLIWAIRQVVVPYGRVMLLVDNRSLRIVSACCSVSDLLDEGVDLVELIDKKRQPMRSKTALYLLSDDYQSVSYFVKDFTPGKELYKAAYLMFNGHMEDDRALRQIAEKVDMKRILACMELHLNFLPYENRLFHGNLGFTILDLYPSHHGNIIHSIASRIASVCSTMGALPQIRYHAAPNGLPELVAKATQKLINCTTPEDTPATDDLLLIVDRSYDAIAMHIHEYTYQALIYDVLKIPCCTDPLDQRNDDVWEFEFVNNIGKPEKRTALLTCEKDVLWERFRHQHIQKVNELVSEEIEQIAGNAASGALGKTANTQEVLKAVRELPKTQYMVEKYWAHVALTERAFEQLETANLVKLGALEQAIATNTDTGGGKYSHTKALQQLANVLSDVEVLDELKARLILLYMAAYRNVTIKHVNELITAATIAPSYATIIQKFDELNLGPPPLEATTAASPRNAGQPPKIVHKHYEKGDAHAYYKKHGTATEYELSRYMPEIRHVIGRSIAGTLDKDRFPTLHTGTRETTGQKASNKRVMLYMIGGITFAEMRVVCDMAEKTGVDIYLGGDTIVVPSALMDNMKHAFSAMERT</sequence>
<dbReference type="Gene3D" id="3.40.50.2060">
    <property type="match status" value="1"/>
</dbReference>
<evidence type="ECO:0000256" key="1">
    <source>
        <dbReference type="ARBA" id="ARBA00009884"/>
    </source>
</evidence>
<name>A7AW75_BABBO</name>
<dbReference type="OMA" id="PFTRPHT"/>
<gene>
    <name evidence="2" type="ORF">BBOV_I002210</name>
</gene>
<dbReference type="InterPro" id="IPR036045">
    <property type="entry name" value="Sec1-like_sf"/>
</dbReference>
<dbReference type="GeneID" id="5477087"/>
<dbReference type="InParanoid" id="A7AW75"/>
<dbReference type="SUPFAM" id="SSF56815">
    <property type="entry name" value="Sec1/munc18-like (SM) proteins"/>
    <property type="match status" value="1"/>
</dbReference>
<evidence type="ECO:0000313" key="3">
    <source>
        <dbReference type="Proteomes" id="UP000002173"/>
    </source>
</evidence>
<comment type="caution">
    <text evidence="2">The sequence shown here is derived from an EMBL/GenBank/DDBJ whole genome shotgun (WGS) entry which is preliminary data.</text>
</comment>
<reference evidence="3" key="2">
    <citation type="journal article" date="2020" name="Data Brief">
        <title>Transcriptome dataset of Babesia bovis life stages within vertebrate and invertebrate hosts.</title>
        <authorList>
            <person name="Ueti M.W."/>
            <person name="Johnson W.C."/>
            <person name="Kappmeyer L.S."/>
            <person name="Herndon D.R."/>
            <person name="Mousel M.R."/>
            <person name="Reif K.E."/>
            <person name="Taus N.S."/>
            <person name="Ifeonu O.O."/>
            <person name="Silva J.C."/>
            <person name="Suarez C.E."/>
            <person name="Brayton K.A."/>
        </authorList>
    </citation>
    <scope>NUCLEOTIDE SEQUENCE [LARGE SCALE GENOMIC DNA]</scope>
</reference>
<dbReference type="PANTHER" id="PTHR11679">
    <property type="entry name" value="VESICLE PROTEIN SORTING-ASSOCIATED"/>
    <property type="match status" value="1"/>
</dbReference>
<dbReference type="eggNOG" id="KOG1300">
    <property type="taxonomic scope" value="Eukaryota"/>
</dbReference>
<comment type="similarity">
    <text evidence="1">Belongs to the STXBP/unc-18/SEC1 family.</text>
</comment>
<evidence type="ECO:0000313" key="2">
    <source>
        <dbReference type="EMBL" id="EDO05303.1"/>
    </source>
</evidence>
<dbReference type="AlphaFoldDB" id="A7AW75"/>
<dbReference type="PIRSF" id="PIRSF005715">
    <property type="entry name" value="VPS45_Sec1"/>
    <property type="match status" value="1"/>
</dbReference>
<dbReference type="FunCoup" id="A7AW75">
    <property type="interactions" value="222"/>
</dbReference>
<dbReference type="RefSeq" id="XP_001608871.1">
    <property type="nucleotide sequence ID" value="XM_001608821.1"/>
</dbReference>